<feature type="transmembrane region" description="Helical" evidence="10">
    <location>
        <begin position="106"/>
        <end position="134"/>
    </location>
</feature>
<evidence type="ECO:0000256" key="9">
    <source>
        <dbReference type="ARBA" id="ARBA00023136"/>
    </source>
</evidence>
<accession>A0A0C2DG22</accession>
<dbReference type="AlphaFoldDB" id="A0A0C2DG22"/>
<dbReference type="OrthoDB" id="1689333at2759"/>
<evidence type="ECO:0000256" key="6">
    <source>
        <dbReference type="ARBA" id="ARBA00022692"/>
    </source>
</evidence>
<dbReference type="PANTHER" id="PTHR12413:SF2">
    <property type="entry name" value="DOLICHYL PYROPHOSPHATE GLC1MAN9GLCNAC2 ALPHA-1,3-GLUCOSYLTRANSFERASE-RELATED"/>
    <property type="match status" value="1"/>
</dbReference>
<protein>
    <recommendedName>
        <fullName evidence="10">Alpha-1,3-glucosyltransferase</fullName>
        <ecNumber evidence="10">2.4.1.-</ecNumber>
    </recommendedName>
</protein>
<evidence type="ECO:0000256" key="10">
    <source>
        <dbReference type="RuleBase" id="RU363110"/>
    </source>
</evidence>
<dbReference type="GO" id="GO:0006487">
    <property type="term" value="P:protein N-linked glycosylation"/>
    <property type="evidence" value="ECO:0007669"/>
    <property type="project" value="TreeGrafter"/>
</dbReference>
<dbReference type="Pfam" id="PF04493">
    <property type="entry name" value="Endonuclease_5"/>
    <property type="match status" value="1"/>
</dbReference>
<keyword evidence="12" id="KW-1185">Reference proteome</keyword>
<evidence type="ECO:0000256" key="2">
    <source>
        <dbReference type="ARBA" id="ARBA00004922"/>
    </source>
</evidence>
<evidence type="ECO:0000313" key="11">
    <source>
        <dbReference type="EMBL" id="KIH61387.1"/>
    </source>
</evidence>
<keyword evidence="7 10" id="KW-0256">Endoplasmic reticulum</keyword>
<name>A0A0C2DG22_9BILA</name>
<gene>
    <name evidence="11" type="ORF">ANCDUO_08343</name>
</gene>
<dbReference type="GO" id="GO:0004519">
    <property type="term" value="F:endonuclease activity"/>
    <property type="evidence" value="ECO:0007669"/>
    <property type="project" value="InterPro"/>
</dbReference>
<dbReference type="InterPro" id="IPR004856">
    <property type="entry name" value="Glyco_trans_ALG6/ALG8"/>
</dbReference>
<comment type="similarity">
    <text evidence="3 10">Belongs to the ALG6/ALG8 glucosyltransferase family.</text>
</comment>
<evidence type="ECO:0000256" key="1">
    <source>
        <dbReference type="ARBA" id="ARBA00004477"/>
    </source>
</evidence>
<dbReference type="GO" id="GO:0006281">
    <property type="term" value="P:DNA repair"/>
    <property type="evidence" value="ECO:0007669"/>
    <property type="project" value="InterPro"/>
</dbReference>
<comment type="pathway">
    <text evidence="2 10">Protein modification; protein glycosylation.</text>
</comment>
<comment type="subcellular location">
    <subcellularLocation>
        <location evidence="1 10">Endoplasmic reticulum membrane</location>
        <topology evidence="1 10">Multi-pass membrane protein</topology>
    </subcellularLocation>
</comment>
<organism evidence="11 12">
    <name type="scientific">Ancylostoma duodenale</name>
    <dbReference type="NCBI Taxonomy" id="51022"/>
    <lineage>
        <taxon>Eukaryota</taxon>
        <taxon>Metazoa</taxon>
        <taxon>Ecdysozoa</taxon>
        <taxon>Nematoda</taxon>
        <taxon>Chromadorea</taxon>
        <taxon>Rhabditida</taxon>
        <taxon>Rhabditina</taxon>
        <taxon>Rhabditomorpha</taxon>
        <taxon>Strongyloidea</taxon>
        <taxon>Ancylostomatidae</taxon>
        <taxon>Ancylostomatinae</taxon>
        <taxon>Ancylostoma</taxon>
    </lineage>
</organism>
<keyword evidence="4 10" id="KW-0328">Glycosyltransferase</keyword>
<evidence type="ECO:0000256" key="7">
    <source>
        <dbReference type="ARBA" id="ARBA00022824"/>
    </source>
</evidence>
<evidence type="ECO:0000256" key="3">
    <source>
        <dbReference type="ARBA" id="ARBA00008715"/>
    </source>
</evidence>
<dbReference type="EC" id="2.4.1.-" evidence="10"/>
<sequence length="236" mass="26902">MAVTHNLPLSKWYYEQTSEWTLDYPPFFAYFEKCLAIIAYRLGMEDILAIRKEALYNSRVLYFQRLSVIATDVLYPGFFSPPTYSSGLVQCALQDFTFQAILGEKFAFLPLMMISVYSAVGVLGCYIWLILLVFDDDIMITFKKKRCELVENRFLIIFCGYAHFSGSFQEVAVFDTMVVISEPYITDYLAVREAAPVAEFVNSVLEECPHLRPDVIICDGNGQFHSRGGSVFCCSC</sequence>
<reference evidence="11 12" key="1">
    <citation type="submission" date="2013-12" db="EMBL/GenBank/DDBJ databases">
        <title>Draft genome of the parsitic nematode Ancylostoma duodenale.</title>
        <authorList>
            <person name="Mitreva M."/>
        </authorList>
    </citation>
    <scope>NUCLEOTIDE SEQUENCE [LARGE SCALE GENOMIC DNA]</scope>
    <source>
        <strain evidence="11 12">Zhejiang</strain>
    </source>
</reference>
<dbReference type="GO" id="GO:0005789">
    <property type="term" value="C:endoplasmic reticulum membrane"/>
    <property type="evidence" value="ECO:0007669"/>
    <property type="project" value="UniProtKB-SubCell"/>
</dbReference>
<evidence type="ECO:0000313" key="12">
    <source>
        <dbReference type="Proteomes" id="UP000054047"/>
    </source>
</evidence>
<evidence type="ECO:0000256" key="4">
    <source>
        <dbReference type="ARBA" id="ARBA00022676"/>
    </source>
</evidence>
<proteinExistence type="inferred from homology"/>
<keyword evidence="6 10" id="KW-0812">Transmembrane</keyword>
<evidence type="ECO:0000256" key="5">
    <source>
        <dbReference type="ARBA" id="ARBA00022679"/>
    </source>
</evidence>
<evidence type="ECO:0000256" key="8">
    <source>
        <dbReference type="ARBA" id="ARBA00022989"/>
    </source>
</evidence>
<keyword evidence="9 10" id="KW-0472">Membrane</keyword>
<dbReference type="UniPathway" id="UPA00378"/>
<comment type="caution">
    <text evidence="10">Lacks conserved residue(s) required for the propagation of feature annotation.</text>
</comment>
<dbReference type="Pfam" id="PF03155">
    <property type="entry name" value="Alg6_Alg8"/>
    <property type="match status" value="1"/>
</dbReference>
<dbReference type="Gene3D" id="3.30.2170.10">
    <property type="entry name" value="archaeoglobus fulgidus dsm 4304 superfamily"/>
    <property type="match status" value="1"/>
</dbReference>
<dbReference type="Proteomes" id="UP000054047">
    <property type="component" value="Unassembled WGS sequence"/>
</dbReference>
<dbReference type="InterPro" id="IPR007581">
    <property type="entry name" value="Endonuclease-V"/>
</dbReference>
<dbReference type="GO" id="GO:0042283">
    <property type="term" value="F:dolichyl pyrophosphate Glc1Man9GlcNAc2 alpha-1,3-glucosyltransferase activity"/>
    <property type="evidence" value="ECO:0007669"/>
    <property type="project" value="TreeGrafter"/>
</dbReference>
<dbReference type="EMBL" id="KN730176">
    <property type="protein sequence ID" value="KIH61387.1"/>
    <property type="molecule type" value="Genomic_DNA"/>
</dbReference>
<keyword evidence="5 10" id="KW-0808">Transferase</keyword>
<keyword evidence="8 10" id="KW-1133">Transmembrane helix</keyword>
<dbReference type="PANTHER" id="PTHR12413">
    <property type="entry name" value="DOLICHYL GLYCOSYLTRANSFERASE"/>
    <property type="match status" value="1"/>
</dbReference>